<evidence type="ECO:0000313" key="4">
    <source>
        <dbReference type="Proteomes" id="UP000032309"/>
    </source>
</evidence>
<dbReference type="PROSITE" id="PS50106">
    <property type="entry name" value="PDZ"/>
    <property type="match status" value="1"/>
</dbReference>
<dbReference type="SUPFAM" id="SSF50156">
    <property type="entry name" value="PDZ domain-like"/>
    <property type="match status" value="1"/>
</dbReference>
<dbReference type="CDD" id="cd06779">
    <property type="entry name" value="cpPDZ_Deg_HtrA-like"/>
    <property type="match status" value="1"/>
</dbReference>
<dbReference type="InterPro" id="IPR036034">
    <property type="entry name" value="PDZ_sf"/>
</dbReference>
<comment type="caution">
    <text evidence="3">The sequence shown here is derived from an EMBL/GenBank/DDBJ whole genome shotgun (WGS) entry which is preliminary data.</text>
</comment>
<organism evidence="3 4">
    <name type="scientific">Candidatus Brocadia sinica JPN1</name>
    <dbReference type="NCBI Taxonomy" id="1197129"/>
    <lineage>
        <taxon>Bacteria</taxon>
        <taxon>Pseudomonadati</taxon>
        <taxon>Planctomycetota</taxon>
        <taxon>Candidatus Brocadiia</taxon>
        <taxon>Candidatus Brocadiales</taxon>
        <taxon>Candidatus Brocadiaceae</taxon>
        <taxon>Candidatus Brocadia</taxon>
    </lineage>
</organism>
<dbReference type="Pfam" id="PF13180">
    <property type="entry name" value="PDZ_2"/>
    <property type="match status" value="1"/>
</dbReference>
<dbReference type="Gene3D" id="2.30.42.10">
    <property type="match status" value="1"/>
</dbReference>
<dbReference type="Gene3D" id="3.40.50.11550">
    <property type="match status" value="1"/>
</dbReference>
<keyword evidence="1" id="KW-0812">Transmembrane</keyword>
<sequence>MTNKTCVSIVRCADYDREKVNAAIDKTFDHFGGIHNIVKKGSKVLLKPNFIKESAPEECVVTHPVVIETVAQKVLEMDATPIIGDSPAFGAVSKIASRLGLNKFAEKHGIEIIELDVPRRVKATCGTKSFSLTISGKALDADAIINLPKLKAHVQLLYTAAVKNMYGCVSGKRKAWRHFTSNNDREWYTEMLLANYHAVKPTFTIVDAIVSMEKRGPSGGIPRQVSLILGGTDCIAIDRIVADVLGVHPSQVPLLRTAKKHGTGEQNLAKIEVLGESLSSSKMSDFELPNLIPIGFDTMQVVRSLFKHLWLKRFSNVILLLLALFVLLPMNAFSEANRTKNFPEQVAIDDIIHIPTGEKVQFSQLHHFFDCVRVLYVGETHANKAAHQVQLKILKACYENFGNNIAIGMEMFTRPYQPFLDQWIAGEIDEQKFLEETQWDKEWGYDYSLYKDILDFACEKKIPVIALNAPKEVVKMVSKKGLKALSEEEKKQLPEIDTTDFFHRVYLERAVREHMVDRLADLERYNDVQCLWEEYMAQTIADYLSSWEGKDKTFLIFAGNGHIIYDFGIPKRVFRRTFLPYYTLYPAEFHGSKPTTEQDLFLQEIPLEPADFVWVIPPPVMQEKRIHLGVQIQRTSDNKLVIQEITPESPAEKAGFMMGDIILSIDGKIVKSVMELVHYLQTKQFGDTCTVDIERGGKRISCEVTLFEMEQE</sequence>
<proteinExistence type="predicted"/>
<accession>A0ABQ0JTR0</accession>
<dbReference type="Proteomes" id="UP000032309">
    <property type="component" value="Unassembled WGS sequence"/>
</dbReference>
<evidence type="ECO:0000256" key="1">
    <source>
        <dbReference type="SAM" id="Phobius"/>
    </source>
</evidence>
<evidence type="ECO:0000313" key="3">
    <source>
        <dbReference type="EMBL" id="GAN32108.1"/>
    </source>
</evidence>
<dbReference type="SMART" id="SM00228">
    <property type="entry name" value="PDZ"/>
    <property type="match status" value="1"/>
</dbReference>
<keyword evidence="1" id="KW-1133">Transmembrane helix</keyword>
<dbReference type="InterPro" id="IPR007160">
    <property type="entry name" value="DUF362"/>
</dbReference>
<keyword evidence="1" id="KW-0472">Membrane</keyword>
<feature type="transmembrane region" description="Helical" evidence="1">
    <location>
        <begin position="314"/>
        <end position="333"/>
    </location>
</feature>
<dbReference type="InterPro" id="IPR007314">
    <property type="entry name" value="Cofac_haem-bd_dom"/>
</dbReference>
<dbReference type="CDD" id="cd14727">
    <property type="entry name" value="ChanN-like"/>
    <property type="match status" value="1"/>
</dbReference>
<dbReference type="EMBL" id="BAFN01000001">
    <property type="protein sequence ID" value="GAN32108.1"/>
    <property type="molecule type" value="Genomic_DNA"/>
</dbReference>
<evidence type="ECO:0000259" key="2">
    <source>
        <dbReference type="PROSITE" id="PS50106"/>
    </source>
</evidence>
<dbReference type="RefSeq" id="WP_052562242.1">
    <property type="nucleotide sequence ID" value="NZ_BAFN01000001.1"/>
</dbReference>
<keyword evidence="4" id="KW-1185">Reference proteome</keyword>
<reference evidence="4" key="1">
    <citation type="journal article" date="2015" name="Genome Announc.">
        <title>Draft Genome Sequence of an Anaerobic Ammonium-Oxidizing Bacterium, "Candidatus Brocadia sinica".</title>
        <authorList>
            <person name="Oshiki M."/>
            <person name="Shinyako-Hata K."/>
            <person name="Satoh H."/>
            <person name="Okabe S."/>
        </authorList>
    </citation>
    <scope>NUCLEOTIDE SEQUENCE [LARGE SCALE GENOMIC DNA]</scope>
    <source>
        <strain evidence="4">JPN1</strain>
    </source>
</reference>
<dbReference type="Pfam" id="PF04187">
    <property type="entry name" value="Cofac_haem_bdg"/>
    <property type="match status" value="1"/>
</dbReference>
<dbReference type="SUPFAM" id="SSF159501">
    <property type="entry name" value="EreA/ChaN-like"/>
    <property type="match status" value="1"/>
</dbReference>
<name>A0ABQ0JTR0_9BACT</name>
<dbReference type="Pfam" id="PF04015">
    <property type="entry name" value="DUF362"/>
    <property type="match status" value="1"/>
</dbReference>
<gene>
    <name evidence="3" type="ORF">BROSI_A0618</name>
</gene>
<dbReference type="InterPro" id="IPR001478">
    <property type="entry name" value="PDZ"/>
</dbReference>
<feature type="domain" description="PDZ" evidence="2">
    <location>
        <begin position="628"/>
        <end position="673"/>
    </location>
</feature>
<protein>
    <recommendedName>
        <fullName evidence="2">PDZ domain-containing protein</fullName>
    </recommendedName>
</protein>